<dbReference type="VEuPathDB" id="FungiDB:PHYSODRAFT_517236"/>
<dbReference type="GO" id="GO:0006310">
    <property type="term" value="P:DNA recombination"/>
    <property type="evidence" value="ECO:0007669"/>
    <property type="project" value="UniProtKB-KW"/>
</dbReference>
<dbReference type="SUPFAM" id="SSF56349">
    <property type="entry name" value="DNA breaking-rejoining enzymes"/>
    <property type="match status" value="1"/>
</dbReference>
<reference evidence="2" key="1">
    <citation type="journal article" date="2004" name="Fungal Genet. Biol.">
        <title>Phytophthora sojae avirulence genes Avr4 and Avr6 are located in a 24kb, recombination-rich region of genomic DNA.</title>
        <authorList>
            <person name="Whisson S.C."/>
            <person name="Basnayake S."/>
            <person name="Maclean D.J."/>
            <person name="Irwin J.A."/>
            <person name="Drenth A."/>
        </authorList>
    </citation>
    <scope>NUCLEOTIDE SEQUENCE</scope>
</reference>
<dbReference type="PANTHER" id="PTHR34605">
    <property type="entry name" value="PHAGE_INTEGRASE DOMAIN-CONTAINING PROTEIN"/>
    <property type="match status" value="1"/>
</dbReference>
<dbReference type="EMBL" id="AY262694">
    <property type="protein sequence ID" value="AAP86964.1"/>
    <property type="molecule type" value="mRNA"/>
</dbReference>
<organism evidence="2">
    <name type="scientific">Phytophthora sojae</name>
    <name type="common">Soybean stem and root rot agent</name>
    <name type="synonym">Phytophthora megasperma f. sp. glycines</name>
    <dbReference type="NCBI Taxonomy" id="67593"/>
    <lineage>
        <taxon>Eukaryota</taxon>
        <taxon>Sar</taxon>
        <taxon>Stramenopiles</taxon>
        <taxon>Oomycota</taxon>
        <taxon>Peronosporomycetes</taxon>
        <taxon>Peronosporales</taxon>
        <taxon>Peronosporaceae</taxon>
        <taxon>Phytophthora</taxon>
    </lineage>
</organism>
<dbReference type="VEuPathDB" id="FungiDB:PHYSODRAFT_441348"/>
<dbReference type="AlphaFoldDB" id="Q6X0M2"/>
<evidence type="ECO:0000256" key="1">
    <source>
        <dbReference type="ARBA" id="ARBA00023172"/>
    </source>
</evidence>
<sequence length="269" mass="30221">MNMAGQGNSYSTICAKLCAVRWYHRYNLGYDPGVNASHALLLRGIRRFTNPDSKQHPLSPKLLRRASTMLDFQQPRNMLAWGGMLLAYFFLLRRSEYLFIGRRHHDYILRLGDICFLDNQNQRATPRKATRVGIRLCGAKNNQFGREELRYHQKSGDSVLCPVRAARWILKAAAVFGTHLDQPALTTGQLGGISAREIAAIIKDAARIEGLNPERYSTHSIRIGGATVLFNAGADRLAIKVLGRWLSNCFKEYPVLTAEGSAELSRLMC</sequence>
<dbReference type="Gene3D" id="1.10.443.10">
    <property type="entry name" value="Intergrase catalytic core"/>
    <property type="match status" value="1"/>
</dbReference>
<dbReference type="GO" id="GO:0015074">
    <property type="term" value="P:DNA integration"/>
    <property type="evidence" value="ECO:0007669"/>
    <property type="project" value="InterPro"/>
</dbReference>
<name>Q6X0M2_PHYSO</name>
<dbReference type="InterPro" id="IPR011010">
    <property type="entry name" value="DNA_brk_join_enz"/>
</dbReference>
<proteinExistence type="evidence at transcript level"/>
<protein>
    <recommendedName>
        <fullName evidence="3">Tyr recombinase domain-containing protein</fullName>
    </recommendedName>
</protein>
<evidence type="ECO:0008006" key="3">
    <source>
        <dbReference type="Google" id="ProtNLM"/>
    </source>
</evidence>
<keyword evidence="1" id="KW-0233">DNA recombination</keyword>
<dbReference type="GO" id="GO:0003677">
    <property type="term" value="F:DNA binding"/>
    <property type="evidence" value="ECO:0007669"/>
    <property type="project" value="InterPro"/>
</dbReference>
<evidence type="ECO:0000313" key="2">
    <source>
        <dbReference type="EMBL" id="AAP86964.1"/>
    </source>
</evidence>
<accession>Q6X0M2</accession>
<dbReference type="PANTHER" id="PTHR34605:SF3">
    <property type="entry name" value="P CELL-TYPE AGGLUTINATION PROTEIN MAP4-LIKE-RELATED"/>
    <property type="match status" value="1"/>
</dbReference>
<dbReference type="InterPro" id="IPR013762">
    <property type="entry name" value="Integrase-like_cat_sf"/>
</dbReference>
<dbReference type="InterPro" id="IPR052925">
    <property type="entry name" value="Phage_Integrase-like_Recomb"/>
</dbReference>